<dbReference type="OrthoDB" id="487157at2759"/>
<dbReference type="Proteomes" id="UP000654075">
    <property type="component" value="Unassembled WGS sequence"/>
</dbReference>
<sequence>MVKQWRVKSGRHKATYLRKEPTGDHSESNVLALVKNGESVLGEFLLVKRASREVGFVKVHHLEQQSDNSWLVRNAEGAPSTLLRKHPQESHDPINTVGYAMEGELVEGEFVFVVKKGERRGGYVKVRNLRAAKENKVPEIRSDEAELAVLAQGLRRPPEQRWAVMDSVHDGAWLRREPSGSSSSQNVVCLVPNGTIVLGDFVHLRRTREPHEQGFVRFCDLHQQGPKTWVARTASGAVTTILQSEPKISEASGERKSATLLVQGEKVEGEFVFVSYKNGKHEGFIKRHYLTALELKSSEESLRPTSGATARTVS</sequence>
<evidence type="ECO:0000313" key="2">
    <source>
        <dbReference type="Proteomes" id="UP000654075"/>
    </source>
</evidence>
<dbReference type="AlphaFoldDB" id="A0A813GPM3"/>
<dbReference type="EMBL" id="CAJNNV010029368">
    <property type="protein sequence ID" value="CAE8628308.1"/>
    <property type="molecule type" value="Genomic_DNA"/>
</dbReference>
<gene>
    <name evidence="1" type="ORF">PGLA1383_LOCUS44970</name>
</gene>
<accession>A0A813GPM3</accession>
<comment type="caution">
    <text evidence="1">The sequence shown here is derived from an EMBL/GenBank/DDBJ whole genome shotgun (WGS) entry which is preliminary data.</text>
</comment>
<organism evidence="1 2">
    <name type="scientific">Polarella glacialis</name>
    <name type="common">Dinoflagellate</name>
    <dbReference type="NCBI Taxonomy" id="89957"/>
    <lineage>
        <taxon>Eukaryota</taxon>
        <taxon>Sar</taxon>
        <taxon>Alveolata</taxon>
        <taxon>Dinophyceae</taxon>
        <taxon>Suessiales</taxon>
        <taxon>Suessiaceae</taxon>
        <taxon>Polarella</taxon>
    </lineage>
</organism>
<evidence type="ECO:0000313" key="1">
    <source>
        <dbReference type="EMBL" id="CAE8628308.1"/>
    </source>
</evidence>
<keyword evidence="2" id="KW-1185">Reference proteome</keyword>
<protein>
    <submittedName>
        <fullName evidence="1">Uncharacterized protein</fullName>
    </submittedName>
</protein>
<reference evidence="1" key="1">
    <citation type="submission" date="2021-02" db="EMBL/GenBank/DDBJ databases">
        <authorList>
            <person name="Dougan E. K."/>
            <person name="Rhodes N."/>
            <person name="Thang M."/>
            <person name="Chan C."/>
        </authorList>
    </citation>
    <scope>NUCLEOTIDE SEQUENCE</scope>
</reference>
<proteinExistence type="predicted"/>
<name>A0A813GPM3_POLGL</name>